<reference evidence="1" key="1">
    <citation type="submission" date="2023-07" db="EMBL/GenBank/DDBJ databases">
        <title>Genome content predicts the carbon catabolic preferences of heterotrophic bacteria.</title>
        <authorList>
            <person name="Gralka M."/>
        </authorList>
    </citation>
    <scope>NUCLEOTIDE SEQUENCE</scope>
    <source>
        <strain evidence="1">E2R20</strain>
    </source>
</reference>
<feature type="non-terminal residue" evidence="1">
    <location>
        <position position="83"/>
    </location>
</feature>
<evidence type="ECO:0000313" key="1">
    <source>
        <dbReference type="EMBL" id="MDO6575433.1"/>
    </source>
</evidence>
<organism evidence="1 2">
    <name type="scientific">Staphylococcus pasteuri_A</name>
    <dbReference type="NCBI Taxonomy" id="3062664"/>
    <lineage>
        <taxon>Bacteria</taxon>
        <taxon>Bacillati</taxon>
        <taxon>Bacillota</taxon>
        <taxon>Bacilli</taxon>
        <taxon>Bacillales</taxon>
        <taxon>Staphylococcaceae</taxon>
        <taxon>Staphylococcus</taxon>
    </lineage>
</organism>
<dbReference type="Proteomes" id="UP001170310">
    <property type="component" value="Unassembled WGS sequence"/>
</dbReference>
<comment type="caution">
    <text evidence="1">The sequence shown here is derived from an EMBL/GenBank/DDBJ whole genome shotgun (WGS) entry which is preliminary data.</text>
</comment>
<keyword evidence="2" id="KW-1185">Reference proteome</keyword>
<dbReference type="EMBL" id="JAUOQO010000668">
    <property type="protein sequence ID" value="MDO6575433.1"/>
    <property type="molecule type" value="Genomic_DNA"/>
</dbReference>
<dbReference type="RefSeq" id="WP_303522511.1">
    <property type="nucleotide sequence ID" value="NZ_JAUOQO010000668.1"/>
</dbReference>
<accession>A0AAW7YVS3</accession>
<evidence type="ECO:0008006" key="3">
    <source>
        <dbReference type="Google" id="ProtNLM"/>
    </source>
</evidence>
<protein>
    <recommendedName>
        <fullName evidence="3">Phage tail tape measure protein</fullName>
    </recommendedName>
</protein>
<feature type="non-terminal residue" evidence="1">
    <location>
        <position position="1"/>
    </location>
</feature>
<sequence length="83" mass="8945">SRGLLGGAFNYLTSSTKRADALERLHKAQVRELSAAQRAEVGAAIKSLKGDRTALLSSARGSFMSERAALIQRQATDKQQLKS</sequence>
<gene>
    <name evidence="1" type="ORF">Q4528_15060</name>
</gene>
<name>A0AAW7YVS3_9STAP</name>
<proteinExistence type="predicted"/>
<evidence type="ECO:0000313" key="2">
    <source>
        <dbReference type="Proteomes" id="UP001170310"/>
    </source>
</evidence>
<dbReference type="AlphaFoldDB" id="A0AAW7YVS3"/>